<keyword evidence="1" id="KW-0472">Membrane</keyword>
<gene>
    <name evidence="2" type="ORF">H8S11_11430</name>
</gene>
<dbReference type="Proteomes" id="UP000628736">
    <property type="component" value="Unassembled WGS sequence"/>
</dbReference>
<evidence type="ECO:0000313" key="2">
    <source>
        <dbReference type="EMBL" id="MBC5723421.1"/>
    </source>
</evidence>
<reference evidence="2" key="1">
    <citation type="submission" date="2020-08" db="EMBL/GenBank/DDBJ databases">
        <title>Genome public.</title>
        <authorList>
            <person name="Liu C."/>
            <person name="Sun Q."/>
        </authorList>
    </citation>
    <scope>NUCLEOTIDE SEQUENCE</scope>
    <source>
        <strain evidence="2">NSJ-23</strain>
    </source>
</reference>
<sequence>MEEGTVLRNLISYWQELSSPWFGGALFGHGGLVALGLVAWPAALSYSLQFWLSVRGRKKGKKLSLLVSGAIFLICWITWYLPIGADMRAKLIVIPAIAFFWMVGCVFYELPAFLWSRRK</sequence>
<dbReference type="EMBL" id="JACOPO010000008">
    <property type="protein sequence ID" value="MBC5723421.1"/>
    <property type="molecule type" value="Genomic_DNA"/>
</dbReference>
<keyword evidence="3" id="KW-1185">Reference proteome</keyword>
<name>A0A8J6J119_9FIRM</name>
<feature type="transmembrane region" description="Helical" evidence="1">
    <location>
        <begin position="20"/>
        <end position="42"/>
    </location>
</feature>
<evidence type="ECO:0000256" key="1">
    <source>
        <dbReference type="SAM" id="Phobius"/>
    </source>
</evidence>
<comment type="caution">
    <text evidence="2">The sequence shown here is derived from an EMBL/GenBank/DDBJ whole genome shotgun (WGS) entry which is preliminary data.</text>
</comment>
<keyword evidence="1" id="KW-0812">Transmembrane</keyword>
<evidence type="ECO:0000313" key="3">
    <source>
        <dbReference type="Proteomes" id="UP000628736"/>
    </source>
</evidence>
<keyword evidence="1" id="KW-1133">Transmembrane helix</keyword>
<feature type="transmembrane region" description="Helical" evidence="1">
    <location>
        <begin position="93"/>
        <end position="115"/>
    </location>
</feature>
<accession>A0A8J6J119</accession>
<feature type="transmembrane region" description="Helical" evidence="1">
    <location>
        <begin position="63"/>
        <end position="81"/>
    </location>
</feature>
<dbReference type="RefSeq" id="WP_186853224.1">
    <property type="nucleotide sequence ID" value="NZ_JACOPO010000008.1"/>
</dbReference>
<organism evidence="2 3">
    <name type="scientific">Flintibacter hominis</name>
    <dbReference type="NCBI Taxonomy" id="2763048"/>
    <lineage>
        <taxon>Bacteria</taxon>
        <taxon>Bacillati</taxon>
        <taxon>Bacillota</taxon>
        <taxon>Clostridia</taxon>
        <taxon>Eubacteriales</taxon>
        <taxon>Flintibacter</taxon>
    </lineage>
</organism>
<proteinExistence type="predicted"/>
<protein>
    <submittedName>
        <fullName evidence="2">Uncharacterized protein</fullName>
    </submittedName>
</protein>
<dbReference type="AlphaFoldDB" id="A0A8J6J119"/>